<feature type="domain" description="YprB ribonuclease H-like" evidence="1">
    <location>
        <begin position="32"/>
        <end position="210"/>
    </location>
</feature>
<dbReference type="STRING" id="1552.A7L45_15910"/>
<dbReference type="InterPro" id="IPR038720">
    <property type="entry name" value="YprB_RNase_H-like_dom"/>
</dbReference>
<proteinExistence type="predicted"/>
<keyword evidence="3" id="KW-1185">Reference proteome</keyword>
<dbReference type="Proteomes" id="UP000182569">
    <property type="component" value="Chromosome"/>
</dbReference>
<dbReference type="Pfam" id="PF13482">
    <property type="entry name" value="RNase_H_2"/>
    <property type="match status" value="1"/>
</dbReference>
<protein>
    <recommendedName>
        <fullName evidence="1">YprB ribonuclease H-like domain-containing protein</fullName>
    </recommendedName>
</protein>
<accession>A0A1J0GJK1</accession>
<dbReference type="EMBL" id="CP015756">
    <property type="protein sequence ID" value="APC41455.1"/>
    <property type="molecule type" value="Genomic_DNA"/>
</dbReference>
<organism evidence="2 3">
    <name type="scientific">Clostridium estertheticum subsp. estertheticum</name>
    <dbReference type="NCBI Taxonomy" id="1552"/>
    <lineage>
        <taxon>Bacteria</taxon>
        <taxon>Bacillati</taxon>
        <taxon>Bacillota</taxon>
        <taxon>Clostridia</taxon>
        <taxon>Eubacteriales</taxon>
        <taxon>Clostridiaceae</taxon>
        <taxon>Clostridium</taxon>
    </lineage>
</organism>
<evidence type="ECO:0000313" key="2">
    <source>
        <dbReference type="EMBL" id="APC41455.1"/>
    </source>
</evidence>
<dbReference type="SUPFAM" id="SSF53098">
    <property type="entry name" value="Ribonuclease H-like"/>
    <property type="match status" value="1"/>
</dbReference>
<evidence type="ECO:0000259" key="1">
    <source>
        <dbReference type="Pfam" id="PF13482"/>
    </source>
</evidence>
<sequence length="232" mass="27004">MITKLNSIKVGDISVEGSLTMDGNKQLFKDALFFDLEHYIYKKPICIGVFGCCFYDEITNEIKVTQYMAENKKDAIEILSLAKNYFEEMKTKYNKKYIVTFSGNNDFTVINYLLKAYKIDFVLEGYFGEIDLQKCFEKAEGTCIGLKALEKIFEIDRESEVISGSNLAKTFSKIVKDNDYINRMPPEKKEKILLYNQQDVVSLFYIYVDWYNRVGLKMEEDETQSDCDEAQQ</sequence>
<reference evidence="3" key="1">
    <citation type="journal article" date="2016" name="Front. Microbiol.">
        <title>Complete Genome Sequence of Clostridium estertheticum DSM 8809, a Microbe Identified in Spoiled Vacuum Packed Beef.</title>
        <authorList>
            <person name="Yu Z."/>
            <person name="Gunn L."/>
            <person name="Brennan E."/>
            <person name="Reid R."/>
            <person name="Wall P.G."/>
            <person name="Gaora O.P."/>
            <person name="Hurley D."/>
            <person name="Bolton D."/>
            <person name="Fanning S."/>
        </authorList>
    </citation>
    <scope>NUCLEOTIDE SEQUENCE [LARGE SCALE GENOMIC DNA]</scope>
    <source>
        <strain evidence="3">DSM 8809</strain>
    </source>
</reference>
<dbReference type="InterPro" id="IPR012337">
    <property type="entry name" value="RNaseH-like_sf"/>
</dbReference>
<dbReference type="KEGG" id="ceu:A7L45_15910"/>
<evidence type="ECO:0000313" key="3">
    <source>
        <dbReference type="Proteomes" id="UP000182569"/>
    </source>
</evidence>
<dbReference type="OrthoDB" id="1930305at2"/>
<gene>
    <name evidence="2" type="ORF">A7L45_15910</name>
</gene>
<name>A0A1J0GJK1_9CLOT</name>
<dbReference type="AlphaFoldDB" id="A0A1J0GJK1"/>
<dbReference type="RefSeq" id="WP_071613749.1">
    <property type="nucleotide sequence ID" value="NZ_CP015756.1"/>
</dbReference>